<organism evidence="2 3">
    <name type="scientific">Methylomonas rapida</name>
    <dbReference type="NCBI Taxonomy" id="2963939"/>
    <lineage>
        <taxon>Bacteria</taxon>
        <taxon>Pseudomonadati</taxon>
        <taxon>Pseudomonadota</taxon>
        <taxon>Gammaproteobacteria</taxon>
        <taxon>Methylococcales</taxon>
        <taxon>Methylococcaceae</taxon>
        <taxon>Methylomonas</taxon>
    </lineage>
</organism>
<evidence type="ECO:0000313" key="3">
    <source>
        <dbReference type="Proteomes" id="UP001162780"/>
    </source>
</evidence>
<sequence length="499" mass="56882">MIQEFPRLRITRHLKQFLAFGLVLLLALILYRVMALSYRNIEMYLSWPRQTAYISSLAHEETIELEVAQSFFESLPPRAVPESCYPHENDRTCILLPRSPYLWDDLMDEIEIVQNPQKPDELAFLSFPVLWLPVFGYAGVALICLGFWRWLRQATWGEDVTWMNGAWVPTPAAPQRVGFDEFEPVVIRETGENRKSVIFWALLLLLLTGVLLPLALQSLYDDPLQAFLLIAAVVVVAVLLFYQAGETFSRAVYQSRSGLIDSSLFCVKRVPWSAVAALELENVNAMEQTTGRRVSTQSSALDRYVVRDAQGRTILCFSENMQPGNGFRALLKKLENQTDKNSQANDGLHASPERFQAEWRGDSADLQRLRRLHRQGMRWGYMIVVLPFLLLTAVLCFKALWFTYAAERAQGRVVEIKNDRLPSLVVEYRVGQGRILRLESDGAEPYGAFKVGDSLTVFYDATNPENARPDLFLELWLLPMLMGGLTLIVLIPAWLMGRD</sequence>
<proteinExistence type="predicted"/>
<keyword evidence="1" id="KW-0812">Transmembrane</keyword>
<dbReference type="Proteomes" id="UP001162780">
    <property type="component" value="Chromosome"/>
</dbReference>
<dbReference type="RefSeq" id="WP_255188355.1">
    <property type="nucleotide sequence ID" value="NZ_CP113517.1"/>
</dbReference>
<reference evidence="2" key="1">
    <citation type="submission" date="2022-11" db="EMBL/GenBank/DDBJ databases">
        <title>Methylomonas rapida sp. nov., Carotenoid-Producing Obligate Methanotrophs with High Growth Characteristics and Biotechnological Potential.</title>
        <authorList>
            <person name="Tikhonova E.N."/>
            <person name="Suleimanov R.Z."/>
            <person name="Miroshnikov K."/>
            <person name="Oshkin I.Y."/>
            <person name="Belova S.E."/>
            <person name="Danilova O.V."/>
            <person name="Ashikhmin A."/>
            <person name="Konopkin A."/>
            <person name="But S.Y."/>
            <person name="Khmelenina V.N."/>
            <person name="Kuznetsov N."/>
            <person name="Pimenov N.V."/>
            <person name="Dedysh S.N."/>
        </authorList>
    </citation>
    <scope>NUCLEOTIDE SEQUENCE</scope>
    <source>
        <strain evidence="2">MP1</strain>
    </source>
</reference>
<gene>
    <name evidence="2" type="ORF">NM686_013455</name>
</gene>
<feature type="transmembrane region" description="Helical" evidence="1">
    <location>
        <begin position="129"/>
        <end position="148"/>
    </location>
</feature>
<protein>
    <submittedName>
        <fullName evidence="2">DUF3592 domain-containing protein</fullName>
    </submittedName>
</protein>
<keyword evidence="1" id="KW-1133">Transmembrane helix</keyword>
<keyword evidence="3" id="KW-1185">Reference proteome</keyword>
<dbReference type="EMBL" id="CP113517">
    <property type="protein sequence ID" value="WAR43389.1"/>
    <property type="molecule type" value="Genomic_DNA"/>
</dbReference>
<feature type="transmembrane region" description="Helical" evidence="1">
    <location>
        <begin position="379"/>
        <end position="401"/>
    </location>
</feature>
<keyword evidence="1" id="KW-0472">Membrane</keyword>
<feature type="transmembrane region" description="Helical" evidence="1">
    <location>
        <begin position="197"/>
        <end position="220"/>
    </location>
</feature>
<feature type="transmembrane region" description="Helical" evidence="1">
    <location>
        <begin position="226"/>
        <end position="245"/>
    </location>
</feature>
<evidence type="ECO:0000256" key="1">
    <source>
        <dbReference type="SAM" id="Phobius"/>
    </source>
</evidence>
<accession>A0ABY7GDM8</accession>
<feature type="transmembrane region" description="Helical" evidence="1">
    <location>
        <begin position="475"/>
        <end position="495"/>
    </location>
</feature>
<evidence type="ECO:0000313" key="2">
    <source>
        <dbReference type="EMBL" id="WAR43389.1"/>
    </source>
</evidence>
<name>A0ABY7GDM8_9GAMM</name>